<accession>A0ABP6WL13</accession>
<dbReference type="Gene3D" id="3.40.710.10">
    <property type="entry name" value="DD-peptidase/beta-lactamase superfamily"/>
    <property type="match status" value="1"/>
</dbReference>
<dbReference type="PANTHER" id="PTHR46825">
    <property type="entry name" value="D-ALANYL-D-ALANINE-CARBOXYPEPTIDASE/ENDOPEPTIDASE AMPH"/>
    <property type="match status" value="1"/>
</dbReference>
<feature type="domain" description="Beta-lactamase-related" evidence="1">
    <location>
        <begin position="13"/>
        <end position="268"/>
    </location>
</feature>
<reference evidence="3" key="1">
    <citation type="journal article" date="2019" name="Int. J. Syst. Evol. Microbiol.">
        <title>The Global Catalogue of Microorganisms (GCM) 10K type strain sequencing project: providing services to taxonomists for standard genome sequencing and annotation.</title>
        <authorList>
            <consortium name="The Broad Institute Genomics Platform"/>
            <consortium name="The Broad Institute Genome Sequencing Center for Infectious Disease"/>
            <person name="Wu L."/>
            <person name="Ma J."/>
        </authorList>
    </citation>
    <scope>NUCLEOTIDE SEQUENCE [LARGE SCALE GENOMIC DNA]</scope>
    <source>
        <strain evidence="3">JCM 16928</strain>
    </source>
</reference>
<dbReference type="Pfam" id="PF00144">
    <property type="entry name" value="Beta-lactamase"/>
    <property type="match status" value="1"/>
</dbReference>
<evidence type="ECO:0000313" key="2">
    <source>
        <dbReference type="EMBL" id="GAA3552806.1"/>
    </source>
</evidence>
<dbReference type="RefSeq" id="WP_344839741.1">
    <property type="nucleotide sequence ID" value="NZ_BAABAA010000002.1"/>
</dbReference>
<proteinExistence type="predicted"/>
<organism evidence="2 3">
    <name type="scientific">Kribbella ginsengisoli</name>
    <dbReference type="NCBI Taxonomy" id="363865"/>
    <lineage>
        <taxon>Bacteria</taxon>
        <taxon>Bacillati</taxon>
        <taxon>Actinomycetota</taxon>
        <taxon>Actinomycetes</taxon>
        <taxon>Propionibacteriales</taxon>
        <taxon>Kribbellaceae</taxon>
        <taxon>Kribbella</taxon>
    </lineage>
</organism>
<name>A0ABP6WL13_9ACTN</name>
<comment type="caution">
    <text evidence="2">The sequence shown here is derived from an EMBL/GenBank/DDBJ whole genome shotgun (WGS) entry which is preliminary data.</text>
</comment>
<dbReference type="InterPro" id="IPR012338">
    <property type="entry name" value="Beta-lactam/transpept-like"/>
</dbReference>
<dbReference type="InterPro" id="IPR001466">
    <property type="entry name" value="Beta-lactam-related"/>
</dbReference>
<sequence length="298" mass="31011">MDAELDLAAFAGLGAVVGVSQHGKRSMAATGVAVDAPFRIASLSKTFTAAATVRALQDKGFALQAPVADILPELDTALTVEQVLAQSTGLKQTVAAATVAALGEGDEVFLEAAKLVIAGGQEYPPGDRWSYYNGNYFLAGALLTRLTGETFEEGLAKLTSAAGLMATGFTAPESSAGAAYPRARRPSGGLWSTVPDLLSFCEFLLRDKGLLGEISTPRVWTPLAYGLAWAVGPAGMLYLNGRLPGYRAAMLLSPGDEWAAAMLVNDTDALPAIAEYLDGLQRPLTGVPMAGLIDRFAA</sequence>
<dbReference type="EMBL" id="BAABAA010000002">
    <property type="protein sequence ID" value="GAA3552806.1"/>
    <property type="molecule type" value="Genomic_DNA"/>
</dbReference>
<evidence type="ECO:0000259" key="1">
    <source>
        <dbReference type="Pfam" id="PF00144"/>
    </source>
</evidence>
<evidence type="ECO:0000313" key="3">
    <source>
        <dbReference type="Proteomes" id="UP001501222"/>
    </source>
</evidence>
<keyword evidence="3" id="KW-1185">Reference proteome</keyword>
<dbReference type="InterPro" id="IPR050491">
    <property type="entry name" value="AmpC-like"/>
</dbReference>
<dbReference type="SUPFAM" id="SSF56601">
    <property type="entry name" value="beta-lactamase/transpeptidase-like"/>
    <property type="match status" value="1"/>
</dbReference>
<dbReference type="Proteomes" id="UP001501222">
    <property type="component" value="Unassembled WGS sequence"/>
</dbReference>
<dbReference type="PANTHER" id="PTHR46825:SF9">
    <property type="entry name" value="BETA-LACTAMASE-RELATED DOMAIN-CONTAINING PROTEIN"/>
    <property type="match status" value="1"/>
</dbReference>
<protein>
    <recommendedName>
        <fullName evidence="1">Beta-lactamase-related domain-containing protein</fullName>
    </recommendedName>
</protein>
<gene>
    <name evidence="2" type="ORF">GCM10022235_20790</name>
</gene>